<dbReference type="Proteomes" id="UP000618818">
    <property type="component" value="Unassembled WGS sequence"/>
</dbReference>
<reference evidence="1 2" key="1">
    <citation type="submission" date="2020-09" db="EMBL/GenBank/DDBJ databases">
        <title>novel species in genus Nocardioides.</title>
        <authorList>
            <person name="Zhang G."/>
        </authorList>
    </citation>
    <scope>NUCLEOTIDE SEQUENCE [LARGE SCALE GENOMIC DNA]</scope>
    <source>
        <strain evidence="1 2">KCTC 39551</strain>
    </source>
</reference>
<sequence>MKLTGSDLAHALFVTGRAPGDQAKFGDASVWEWLHRSSLVPAYVRRHSSGRLVRSNLALTLDRSEKVALSYALGQAMTAVFCHQVLNVPMLLHVDRYEKRWKVDLGGSNKRPDLFGRLGPAQWVVAEAKGRSNAAESSLPADLVKQKSVVKSVAGHPPVVALGCITSFPAVKAGKPGHMKVNAVDPDADAEGVDIELQDGRYLQAYYEPFARALDGELGVSREGDDFAKRFNNAVTLGLRPVLYELVTTTGGDELARAYDGLDLRPSEEEREAGWRSDGTFVRADWANALALPDYEAEYEAE</sequence>
<evidence type="ECO:0000313" key="1">
    <source>
        <dbReference type="EMBL" id="MBD3926573.1"/>
    </source>
</evidence>
<proteinExistence type="predicted"/>
<accession>A0ABR8NEK7</accession>
<protein>
    <recommendedName>
        <fullName evidence="3">Restriction endonuclease</fullName>
    </recommendedName>
</protein>
<organism evidence="1 2">
    <name type="scientific">Nocardioides cavernae</name>
    <dbReference type="NCBI Taxonomy" id="1921566"/>
    <lineage>
        <taxon>Bacteria</taxon>
        <taxon>Bacillati</taxon>
        <taxon>Actinomycetota</taxon>
        <taxon>Actinomycetes</taxon>
        <taxon>Propionibacteriales</taxon>
        <taxon>Nocardioidaceae</taxon>
        <taxon>Nocardioides</taxon>
    </lineage>
</organism>
<dbReference type="EMBL" id="JACXYZ010000003">
    <property type="protein sequence ID" value="MBD3926573.1"/>
    <property type="molecule type" value="Genomic_DNA"/>
</dbReference>
<comment type="caution">
    <text evidence="1">The sequence shown here is derived from an EMBL/GenBank/DDBJ whole genome shotgun (WGS) entry which is preliminary data.</text>
</comment>
<gene>
    <name evidence="1" type="ORF">IEZ26_18260</name>
</gene>
<name>A0ABR8NEK7_9ACTN</name>
<dbReference type="RefSeq" id="WP_191196436.1">
    <property type="nucleotide sequence ID" value="NZ_JACXYZ010000003.1"/>
</dbReference>
<evidence type="ECO:0008006" key="3">
    <source>
        <dbReference type="Google" id="ProtNLM"/>
    </source>
</evidence>
<keyword evidence="2" id="KW-1185">Reference proteome</keyword>
<evidence type="ECO:0000313" key="2">
    <source>
        <dbReference type="Proteomes" id="UP000618818"/>
    </source>
</evidence>